<dbReference type="EMBL" id="MN740267">
    <property type="protein sequence ID" value="QHT96826.1"/>
    <property type="molecule type" value="Genomic_DNA"/>
</dbReference>
<sequence>MIAKKRYTITITFDNPFSSEVLTDEFIEKYINKNWVGKCYQGAYIIDLLSIDSRSDIVVRTDDLTPHGEIQVDFIAEVDQIGVGEILPDCEVIHNGDHMVFKSGDHIHAVVIKDKYTKTLGMGDHVPLMVRAVDHTPAENIVCSAVIDVFGIESTTYKLKNIKGINKGAIAYAIENIKMLEEKPIDPSVADWLVIDRQHITEPFDFIDMKAIKKLADGDILTYDPAMGIDRHIVEAKPSGVASRTATSIMSHTFIMMLLNNYKMYLMTAIVLSQKSIEKRNLKQIEKILGNLKETKHKKPKAKKEEISMPAEEWISYKKRLDQGSAIYTVRVFKEYHKYKLGKTYYHPFLGSLKVTKAVEIKDPAKDIPWWSTIPAHFKGPVEKYAKEGAEWLELKRAGEKDSKSIYGGSHKYRKYKNKYLELKKK</sequence>
<accession>A0A6C0IWN1</accession>
<evidence type="ECO:0000313" key="1">
    <source>
        <dbReference type="EMBL" id="QHT96826.1"/>
    </source>
</evidence>
<dbReference type="AlphaFoldDB" id="A0A6C0IWN1"/>
<proteinExistence type="predicted"/>
<organism evidence="1">
    <name type="scientific">viral metagenome</name>
    <dbReference type="NCBI Taxonomy" id="1070528"/>
    <lineage>
        <taxon>unclassified sequences</taxon>
        <taxon>metagenomes</taxon>
        <taxon>organismal metagenomes</taxon>
    </lineage>
</organism>
<name>A0A6C0IWN1_9ZZZZ</name>
<protein>
    <submittedName>
        <fullName evidence="1">Uncharacterized protein</fullName>
    </submittedName>
</protein>
<reference evidence="1" key="1">
    <citation type="journal article" date="2020" name="Nature">
        <title>Giant virus diversity and host interactions through global metagenomics.</title>
        <authorList>
            <person name="Schulz F."/>
            <person name="Roux S."/>
            <person name="Paez-Espino D."/>
            <person name="Jungbluth S."/>
            <person name="Walsh D.A."/>
            <person name="Denef V.J."/>
            <person name="McMahon K.D."/>
            <person name="Konstantinidis K.T."/>
            <person name="Eloe-Fadrosh E.A."/>
            <person name="Kyrpides N.C."/>
            <person name="Woyke T."/>
        </authorList>
    </citation>
    <scope>NUCLEOTIDE SEQUENCE</scope>
    <source>
        <strain evidence="1">GVMAG-M-3300024336-7</strain>
    </source>
</reference>